<proteinExistence type="predicted"/>
<protein>
    <recommendedName>
        <fullName evidence="3">RNase H type-1 domain-containing protein</fullName>
    </recommendedName>
</protein>
<accession>X6LEG6</accession>
<name>X6LEG6_RETFI</name>
<feature type="non-terminal residue" evidence="1">
    <location>
        <position position="1"/>
    </location>
</feature>
<evidence type="ECO:0008006" key="3">
    <source>
        <dbReference type="Google" id="ProtNLM"/>
    </source>
</evidence>
<dbReference type="AlphaFoldDB" id="X6LEG6"/>
<comment type="caution">
    <text evidence="1">The sequence shown here is derived from an EMBL/GenBank/DDBJ whole genome shotgun (WGS) entry which is preliminary data.</text>
</comment>
<dbReference type="EMBL" id="ASPP01044769">
    <property type="protein sequence ID" value="ETN99149.1"/>
    <property type="molecule type" value="Genomic_DNA"/>
</dbReference>
<reference evidence="1 2" key="1">
    <citation type="journal article" date="2013" name="Curr. Biol.">
        <title>The Genome of the Foraminiferan Reticulomyxa filosa.</title>
        <authorList>
            <person name="Glockner G."/>
            <person name="Hulsmann N."/>
            <person name="Schleicher M."/>
            <person name="Noegel A.A."/>
            <person name="Eichinger L."/>
            <person name="Gallinger C."/>
            <person name="Pawlowski J."/>
            <person name="Sierra R."/>
            <person name="Euteneuer U."/>
            <person name="Pillet L."/>
            <person name="Moustafa A."/>
            <person name="Platzer M."/>
            <person name="Groth M."/>
            <person name="Szafranski K."/>
            <person name="Schliwa M."/>
        </authorList>
    </citation>
    <scope>NUCLEOTIDE SEQUENCE [LARGE SCALE GENOMIC DNA]</scope>
</reference>
<organism evidence="1 2">
    <name type="scientific">Reticulomyxa filosa</name>
    <dbReference type="NCBI Taxonomy" id="46433"/>
    <lineage>
        <taxon>Eukaryota</taxon>
        <taxon>Sar</taxon>
        <taxon>Rhizaria</taxon>
        <taxon>Retaria</taxon>
        <taxon>Foraminifera</taxon>
        <taxon>Monothalamids</taxon>
        <taxon>Reticulomyxidae</taxon>
        <taxon>Reticulomyxa</taxon>
    </lineage>
</organism>
<evidence type="ECO:0000313" key="1">
    <source>
        <dbReference type="EMBL" id="ETN99149.1"/>
    </source>
</evidence>
<dbReference type="OrthoDB" id="8058536at2759"/>
<keyword evidence="2" id="KW-1185">Reference proteome</keyword>
<evidence type="ECO:0000313" key="2">
    <source>
        <dbReference type="Proteomes" id="UP000023152"/>
    </source>
</evidence>
<sequence>VGLNEFVQEGKKKCKLKMKRESRPHCNPSKKKTVSQCIRWSGKFPDNNLAMAYQLWRSKHDIESDSISMLLKLVFQGYTQWIELKFPIKGITIMIGSEIEAIRQALEKVQIQYKNEIVVILSDCKFAVNAIHIKCNSETYNFPIAECQRLMKELGDNGVPRFIGSKNILEMNEQMQWQIERDSKQSSINLNYLGGQINRLHF</sequence>
<gene>
    <name evidence="1" type="ORF">RFI_38332</name>
</gene>
<dbReference type="Proteomes" id="UP000023152">
    <property type="component" value="Unassembled WGS sequence"/>
</dbReference>